<dbReference type="InterPro" id="IPR029033">
    <property type="entry name" value="His_PPase_superfam"/>
</dbReference>
<name>A0A086A8N8_9FLAO</name>
<dbReference type="GO" id="GO:0016791">
    <property type="term" value="F:phosphatase activity"/>
    <property type="evidence" value="ECO:0007669"/>
    <property type="project" value="TreeGrafter"/>
</dbReference>
<protein>
    <recommendedName>
        <fullName evidence="3">Alpha-ribazole phosphatase</fullName>
    </recommendedName>
</protein>
<comment type="caution">
    <text evidence="1">The sequence shown here is derived from an EMBL/GenBank/DDBJ whole genome shotgun (WGS) entry which is preliminary data.</text>
</comment>
<dbReference type="OrthoDB" id="9782128at2"/>
<dbReference type="Gene3D" id="3.40.50.1240">
    <property type="entry name" value="Phosphoglycerate mutase-like"/>
    <property type="match status" value="1"/>
</dbReference>
<dbReference type="Proteomes" id="UP000028705">
    <property type="component" value="Unassembled WGS sequence"/>
</dbReference>
<dbReference type="InterPro" id="IPR050275">
    <property type="entry name" value="PGM_Phosphatase"/>
</dbReference>
<dbReference type="STRING" id="445961.IW15_09805"/>
<proteinExistence type="predicted"/>
<dbReference type="RefSeq" id="WP_034710805.1">
    <property type="nucleotide sequence ID" value="NZ_JPRH01000003.1"/>
</dbReference>
<dbReference type="eggNOG" id="COG0406">
    <property type="taxonomic scope" value="Bacteria"/>
</dbReference>
<evidence type="ECO:0008006" key="3">
    <source>
        <dbReference type="Google" id="ProtNLM"/>
    </source>
</evidence>
<evidence type="ECO:0000313" key="2">
    <source>
        <dbReference type="Proteomes" id="UP000028705"/>
    </source>
</evidence>
<dbReference type="InterPro" id="IPR013078">
    <property type="entry name" value="His_Pase_superF_clade-1"/>
</dbReference>
<dbReference type="SMART" id="SM00855">
    <property type="entry name" value="PGAM"/>
    <property type="match status" value="1"/>
</dbReference>
<dbReference type="SUPFAM" id="SSF53254">
    <property type="entry name" value="Phosphoglycerate mutase-like"/>
    <property type="match status" value="1"/>
</dbReference>
<sequence>MEIHLIRHTAVENPDHLCYGFAEMPLRKDYLEDFKLISIDKDFDLVISSPSQRCQVLAEHFQQDFTTDERIKEMNFGDWELKKWTDIPEEEINPWHKDFIRVKATNGENLLEMQSRVSEFWNELISKEHTNKVLIVTHAGVIRLILQSILQFPLENMFTIQIDYGKKTVVEVRNGLISVKSVNI</sequence>
<dbReference type="PANTHER" id="PTHR48100:SF59">
    <property type="entry name" value="ADENOSYLCOBALAMIN_ALPHA-RIBAZOLE PHOSPHATASE"/>
    <property type="match status" value="1"/>
</dbReference>
<dbReference type="EMBL" id="JPRH01000003">
    <property type="protein sequence ID" value="KFF13052.1"/>
    <property type="molecule type" value="Genomic_DNA"/>
</dbReference>
<organism evidence="1 2">
    <name type="scientific">Chryseobacterium soli</name>
    <dbReference type="NCBI Taxonomy" id="445961"/>
    <lineage>
        <taxon>Bacteria</taxon>
        <taxon>Pseudomonadati</taxon>
        <taxon>Bacteroidota</taxon>
        <taxon>Flavobacteriia</taxon>
        <taxon>Flavobacteriales</taxon>
        <taxon>Weeksellaceae</taxon>
        <taxon>Chryseobacterium group</taxon>
        <taxon>Chryseobacterium</taxon>
    </lineage>
</organism>
<gene>
    <name evidence="1" type="ORF">IW15_09805</name>
</gene>
<dbReference type="AlphaFoldDB" id="A0A086A8N8"/>
<dbReference type="PANTHER" id="PTHR48100">
    <property type="entry name" value="BROAD-SPECIFICITY PHOSPHATASE YOR283W-RELATED"/>
    <property type="match status" value="1"/>
</dbReference>
<accession>A0A086A8N8</accession>
<dbReference type="Pfam" id="PF00300">
    <property type="entry name" value="His_Phos_1"/>
    <property type="match status" value="1"/>
</dbReference>
<evidence type="ECO:0000313" key="1">
    <source>
        <dbReference type="EMBL" id="KFF13052.1"/>
    </source>
</evidence>
<dbReference type="CDD" id="cd07067">
    <property type="entry name" value="HP_PGM_like"/>
    <property type="match status" value="1"/>
</dbReference>
<reference evidence="1 2" key="1">
    <citation type="submission" date="2014-07" db="EMBL/GenBank/DDBJ databases">
        <title>Genome of Chryseobacterium soli DSM 19298.</title>
        <authorList>
            <person name="Stropko S.J."/>
            <person name="Pipes S.E."/>
            <person name="Newman J."/>
        </authorList>
    </citation>
    <scope>NUCLEOTIDE SEQUENCE [LARGE SCALE GENOMIC DNA]</scope>
    <source>
        <strain evidence="1 2">DSM 19298</strain>
    </source>
</reference>
<keyword evidence="2" id="KW-1185">Reference proteome</keyword>
<dbReference type="GO" id="GO:0005737">
    <property type="term" value="C:cytoplasm"/>
    <property type="evidence" value="ECO:0007669"/>
    <property type="project" value="TreeGrafter"/>
</dbReference>